<dbReference type="EMBL" id="JAOYFB010000002">
    <property type="protein sequence ID" value="KAK4007461.1"/>
    <property type="molecule type" value="Genomic_DNA"/>
</dbReference>
<feature type="region of interest" description="Disordered" evidence="1">
    <location>
        <begin position="1"/>
        <end position="39"/>
    </location>
</feature>
<evidence type="ECO:0000256" key="1">
    <source>
        <dbReference type="SAM" id="MobiDB-lite"/>
    </source>
</evidence>
<keyword evidence="3" id="KW-1185">Reference proteome</keyword>
<gene>
    <name evidence="2" type="ORF">OUZ56_012618</name>
</gene>
<evidence type="ECO:0000313" key="2">
    <source>
        <dbReference type="EMBL" id="KAK4007461.1"/>
    </source>
</evidence>
<organism evidence="2 3">
    <name type="scientific">Daphnia magna</name>
    <dbReference type="NCBI Taxonomy" id="35525"/>
    <lineage>
        <taxon>Eukaryota</taxon>
        <taxon>Metazoa</taxon>
        <taxon>Ecdysozoa</taxon>
        <taxon>Arthropoda</taxon>
        <taxon>Crustacea</taxon>
        <taxon>Branchiopoda</taxon>
        <taxon>Diplostraca</taxon>
        <taxon>Cladocera</taxon>
        <taxon>Anomopoda</taxon>
        <taxon>Daphniidae</taxon>
        <taxon>Daphnia</taxon>
    </lineage>
</organism>
<reference evidence="2 3" key="1">
    <citation type="journal article" date="2023" name="Nucleic Acids Res.">
        <title>The hologenome of Daphnia magna reveals possible DNA methylation and microbiome-mediated evolution of the host genome.</title>
        <authorList>
            <person name="Chaturvedi A."/>
            <person name="Li X."/>
            <person name="Dhandapani V."/>
            <person name="Marshall H."/>
            <person name="Kissane S."/>
            <person name="Cuenca-Cambronero M."/>
            <person name="Asole G."/>
            <person name="Calvet F."/>
            <person name="Ruiz-Romero M."/>
            <person name="Marangio P."/>
            <person name="Guigo R."/>
            <person name="Rago D."/>
            <person name="Mirbahai L."/>
            <person name="Eastwood N."/>
            <person name="Colbourne J.K."/>
            <person name="Zhou J."/>
            <person name="Mallon E."/>
            <person name="Orsini L."/>
        </authorList>
    </citation>
    <scope>NUCLEOTIDE SEQUENCE [LARGE SCALE GENOMIC DNA]</scope>
    <source>
        <strain evidence="2">LRV0_1</strain>
    </source>
</reference>
<comment type="caution">
    <text evidence="2">The sequence shown here is derived from an EMBL/GenBank/DDBJ whole genome shotgun (WGS) entry which is preliminary data.</text>
</comment>
<evidence type="ECO:0000313" key="3">
    <source>
        <dbReference type="Proteomes" id="UP001234178"/>
    </source>
</evidence>
<sequence length="181" mass="20685">MEYKRRVSHQQFSSKGGRVKHRSSDNHGPAAKKSKGIEQDADEDAIEAVDMASYAENALYLITFEGRRREILANKFGNNADILQRACPVFNQSAYLQHEFELIKGKGICNTFMNNWTIMFLNTLEISKIIRLYKKRDLQESFDVCACTALEVLPLLIPVRNKKGVVASQFLYYLQEESVSL</sequence>
<accession>A0ABQ9Z3I7</accession>
<name>A0ABQ9Z3I7_9CRUS</name>
<protein>
    <submittedName>
        <fullName evidence="2">Uncharacterized protein</fullName>
    </submittedName>
</protein>
<proteinExistence type="predicted"/>
<dbReference type="Proteomes" id="UP001234178">
    <property type="component" value="Unassembled WGS sequence"/>
</dbReference>